<feature type="chain" id="PRO_5011726363" description="DUF1680 family protein" evidence="1">
    <location>
        <begin position="24"/>
        <end position="780"/>
    </location>
</feature>
<accession>A0A1H8PGG8</accession>
<evidence type="ECO:0008006" key="7">
    <source>
        <dbReference type="Google" id="ProtNLM"/>
    </source>
</evidence>
<dbReference type="AlphaFoldDB" id="A0A1H8PGG8"/>
<evidence type="ECO:0000313" key="5">
    <source>
        <dbReference type="EMBL" id="SEO41099.1"/>
    </source>
</evidence>
<dbReference type="SUPFAM" id="SSF48208">
    <property type="entry name" value="Six-hairpin glycosidases"/>
    <property type="match status" value="1"/>
</dbReference>
<evidence type="ECO:0000313" key="6">
    <source>
        <dbReference type="Proteomes" id="UP000198942"/>
    </source>
</evidence>
<sequence>MRKIYQAIASVMLYGLMPNTASAQTGFVVKDKIVKQVSQFNLSDVRLLDGPFKHAMEKDGEWLLSLQPDRFLHRFRENAGLKPKAEIYGGWESRGVSGHSLGHYLSACSMMYAASGDVRFKEKTDYIVTELAECQRVRKTGYIGAIPGEDKLFDEIAAGDIRSPGFDLNGAWVPWYTEHKILAGLVDTYLYTGNQQAKQVAIKFCDWIDTKFKNLTEAQFQLMLECEHGGMNEALANVYAITGNKKYLDLSYRFHHKRILDPLAQQQDDLAGLHANTQIPKIIGCARQYELTGNPADHAIADFFWNTVVNHYSYVIGGNSDHERFSDKPDYLSVHLSSTTTETCNSYNMLKLTDHLFGLDPQAAYMDYYERVLYNHILASQNPENGMVLYYLTLASGTQKQFGTPDDSFWCCTGTGMENHSKYGMDIYDKDNNGGLYLNLFIPSTLNWKEKGMLWTMETSYPKSGTINFILTQSARNQQMPLHIRYPKWAVSGVQLSVNGKAIPVAAKPGSYITVNRTWQKGDKVKLTYPMSLYTESMPDNANMKAFLYGPLVLAGQLGTADIKKRDIPVFVASDPDLKQWIKPVTNKPTVFYASNHGKQVILEPLYKIYDQKQAVYWDFFNNEEWKLKQQQFDAERKAEDELAANTLDLMRIGEMQPERDHNFKGERTNTGEVDGTRWRDATDGGWFSFQLDTKGAATAQLQCRYFGADGEGREFDILVDGQKIATEKLVKKAAPVLYSVNYTIPGALLAGKQSIVVKFQALPGKTAGGIFGCRLLKMK</sequence>
<dbReference type="Pfam" id="PF20736">
    <property type="entry name" value="Glyco_hydro127M"/>
    <property type="match status" value="1"/>
</dbReference>
<feature type="domain" description="Glycoside hydrolase GH146 substrate-binding" evidence="3">
    <location>
        <begin position="643"/>
        <end position="777"/>
    </location>
</feature>
<protein>
    <recommendedName>
        <fullName evidence="7">DUF1680 family protein</fullName>
    </recommendedName>
</protein>
<dbReference type="PANTHER" id="PTHR31151:SF0">
    <property type="entry name" value="PROLINE-TRNA LIGASE (DUF1680)"/>
    <property type="match status" value="1"/>
</dbReference>
<evidence type="ECO:0000259" key="4">
    <source>
        <dbReference type="Pfam" id="PF20736"/>
    </source>
</evidence>
<dbReference type="STRING" id="551995.SAMN05192574_1082"/>
<dbReference type="GO" id="GO:0005975">
    <property type="term" value="P:carbohydrate metabolic process"/>
    <property type="evidence" value="ECO:0007669"/>
    <property type="project" value="InterPro"/>
</dbReference>
<dbReference type="InterPro" id="IPR046544">
    <property type="entry name" value="GH146_SB_dom"/>
</dbReference>
<feature type="signal peptide" evidence="1">
    <location>
        <begin position="1"/>
        <end position="23"/>
    </location>
</feature>
<feature type="domain" description="Non-reducing end beta-L-arabinofuranosidase-like GH127 middle" evidence="4">
    <location>
        <begin position="436"/>
        <end position="531"/>
    </location>
</feature>
<dbReference type="Gene3D" id="2.60.120.260">
    <property type="entry name" value="Galactose-binding domain-like"/>
    <property type="match status" value="1"/>
</dbReference>
<name>A0A1H8PGG8_9SPHI</name>
<dbReference type="RefSeq" id="WP_091214880.1">
    <property type="nucleotide sequence ID" value="NZ_FOCL01000008.1"/>
</dbReference>
<dbReference type="Pfam" id="PF20620">
    <property type="entry name" value="DUF6805"/>
    <property type="match status" value="1"/>
</dbReference>
<reference evidence="6" key="1">
    <citation type="submission" date="2016-10" db="EMBL/GenBank/DDBJ databases">
        <authorList>
            <person name="Varghese N."/>
            <person name="Submissions S."/>
        </authorList>
    </citation>
    <scope>NUCLEOTIDE SEQUENCE [LARGE SCALE GENOMIC DNA]</scope>
    <source>
        <strain evidence="6">Gh-48</strain>
    </source>
</reference>
<evidence type="ECO:0000256" key="1">
    <source>
        <dbReference type="SAM" id="SignalP"/>
    </source>
</evidence>
<dbReference type="InterPro" id="IPR008928">
    <property type="entry name" value="6-hairpin_glycosidase_sf"/>
</dbReference>
<dbReference type="InterPro" id="IPR012878">
    <property type="entry name" value="Beta-AFase-like_GH127_cat"/>
</dbReference>
<dbReference type="Pfam" id="PF07944">
    <property type="entry name" value="Beta-AFase-like_GH127_cat"/>
    <property type="match status" value="1"/>
</dbReference>
<keyword evidence="1" id="KW-0732">Signal</keyword>
<dbReference type="EMBL" id="FOCL01000008">
    <property type="protein sequence ID" value="SEO41099.1"/>
    <property type="molecule type" value="Genomic_DNA"/>
</dbReference>
<dbReference type="InterPro" id="IPR049046">
    <property type="entry name" value="Beta-AFase-like_GH127_middle"/>
</dbReference>
<feature type="domain" description="Non-reducing end beta-L-arabinofuranosidase-like GH127 catalytic" evidence="2">
    <location>
        <begin position="44"/>
        <end position="424"/>
    </location>
</feature>
<dbReference type="PANTHER" id="PTHR31151">
    <property type="entry name" value="PROLINE-TRNA LIGASE (DUF1680)"/>
    <property type="match status" value="1"/>
</dbReference>
<evidence type="ECO:0000259" key="3">
    <source>
        <dbReference type="Pfam" id="PF20620"/>
    </source>
</evidence>
<organism evidence="5 6">
    <name type="scientific">Mucilaginibacter gossypiicola</name>
    <dbReference type="NCBI Taxonomy" id="551995"/>
    <lineage>
        <taxon>Bacteria</taxon>
        <taxon>Pseudomonadati</taxon>
        <taxon>Bacteroidota</taxon>
        <taxon>Sphingobacteriia</taxon>
        <taxon>Sphingobacteriales</taxon>
        <taxon>Sphingobacteriaceae</taxon>
        <taxon>Mucilaginibacter</taxon>
    </lineage>
</organism>
<dbReference type="Proteomes" id="UP000198942">
    <property type="component" value="Unassembled WGS sequence"/>
</dbReference>
<keyword evidence="6" id="KW-1185">Reference proteome</keyword>
<evidence type="ECO:0000259" key="2">
    <source>
        <dbReference type="Pfam" id="PF07944"/>
    </source>
</evidence>
<dbReference type="OrthoDB" id="9757939at2"/>
<gene>
    <name evidence="5" type="ORF">SAMN05192574_1082</name>
</gene>
<proteinExistence type="predicted"/>